<dbReference type="GO" id="GO:0016705">
    <property type="term" value="F:oxidoreductase activity, acting on paired donors, with incorporation or reduction of molecular oxygen"/>
    <property type="evidence" value="ECO:0007669"/>
    <property type="project" value="InterPro"/>
</dbReference>
<evidence type="ECO:0000313" key="3">
    <source>
        <dbReference type="Proteomes" id="UP000494206"/>
    </source>
</evidence>
<protein>
    <recommendedName>
        <fullName evidence="4">Cytochrome P450</fullName>
    </recommendedName>
</protein>
<dbReference type="OrthoDB" id="1470350at2759"/>
<dbReference type="GO" id="GO:0020037">
    <property type="term" value="F:heme binding"/>
    <property type="evidence" value="ECO:0007669"/>
    <property type="project" value="InterPro"/>
</dbReference>
<accession>A0A8S1EGB0</accession>
<proteinExistence type="predicted"/>
<dbReference type="GO" id="GO:0004497">
    <property type="term" value="F:monooxygenase activity"/>
    <property type="evidence" value="ECO:0007669"/>
    <property type="project" value="UniProtKB-KW"/>
</dbReference>
<evidence type="ECO:0000256" key="1">
    <source>
        <dbReference type="ARBA" id="ARBA00023033"/>
    </source>
</evidence>
<dbReference type="AlphaFoldDB" id="A0A8S1EGB0"/>
<comment type="caution">
    <text evidence="2">The sequence shown here is derived from an EMBL/GenBank/DDBJ whole genome shotgun (WGS) entry which is preliminary data.</text>
</comment>
<name>A0A8S1EGB0_9PELO</name>
<evidence type="ECO:0000313" key="2">
    <source>
        <dbReference type="EMBL" id="CAB3398787.1"/>
    </source>
</evidence>
<keyword evidence="3" id="KW-1185">Reference proteome</keyword>
<keyword evidence="1" id="KW-0503">Monooxygenase</keyword>
<dbReference type="EMBL" id="CADEPM010000001">
    <property type="protein sequence ID" value="CAB3398787.1"/>
    <property type="molecule type" value="Genomic_DNA"/>
</dbReference>
<evidence type="ECO:0008006" key="4">
    <source>
        <dbReference type="Google" id="ProtNLM"/>
    </source>
</evidence>
<dbReference type="SUPFAM" id="SSF48264">
    <property type="entry name" value="Cytochrome P450"/>
    <property type="match status" value="1"/>
</dbReference>
<organism evidence="2 3">
    <name type="scientific">Caenorhabditis bovis</name>
    <dbReference type="NCBI Taxonomy" id="2654633"/>
    <lineage>
        <taxon>Eukaryota</taxon>
        <taxon>Metazoa</taxon>
        <taxon>Ecdysozoa</taxon>
        <taxon>Nematoda</taxon>
        <taxon>Chromadorea</taxon>
        <taxon>Rhabditida</taxon>
        <taxon>Rhabditina</taxon>
        <taxon>Rhabditomorpha</taxon>
        <taxon>Rhabditoidea</taxon>
        <taxon>Rhabditidae</taxon>
        <taxon>Peloderinae</taxon>
        <taxon>Caenorhabditis</taxon>
    </lineage>
</organism>
<dbReference type="GO" id="GO:0005506">
    <property type="term" value="F:iron ion binding"/>
    <property type="evidence" value="ECO:0007669"/>
    <property type="project" value="InterPro"/>
</dbReference>
<sequence length="189" mass="21138">MALALIVVALIIAIYGLPLLALVRRMRVFWVYGEKIPGPPAMPIIGNVPMLIGKTSEELYEIFTGLARSAQLAGHSLIRMLMLGKLYVFPLSGKSAATILESTEEIDKGSDYHILKPWLDGGLILLREREFLKLESHISRFHNLKGSRREMAIASKNADADIPFLQTRRLSGGVQRRSQDSHRVFVKIC</sequence>
<gene>
    <name evidence="2" type="ORF">CBOVIS_LOCUS2025</name>
</gene>
<dbReference type="InterPro" id="IPR036396">
    <property type="entry name" value="Cyt_P450_sf"/>
</dbReference>
<reference evidence="2 3" key="1">
    <citation type="submission" date="2020-04" db="EMBL/GenBank/DDBJ databases">
        <authorList>
            <person name="Laetsch R D."/>
            <person name="Stevens L."/>
            <person name="Kumar S."/>
            <person name="Blaxter L. M."/>
        </authorList>
    </citation>
    <scope>NUCLEOTIDE SEQUENCE [LARGE SCALE GENOMIC DNA]</scope>
</reference>
<dbReference type="Proteomes" id="UP000494206">
    <property type="component" value="Unassembled WGS sequence"/>
</dbReference>
<keyword evidence="1" id="KW-0560">Oxidoreductase</keyword>